<dbReference type="SUPFAM" id="SSF54791">
    <property type="entry name" value="Eukaryotic type KH-domain (KH-domain type I)"/>
    <property type="match status" value="1"/>
</dbReference>
<reference evidence="2" key="1">
    <citation type="submission" date="2021-02" db="EMBL/GenBank/DDBJ databases">
        <authorList>
            <person name="Dougan E. K."/>
            <person name="Rhodes N."/>
            <person name="Thang M."/>
            <person name="Chan C."/>
        </authorList>
    </citation>
    <scope>NUCLEOTIDE SEQUENCE</scope>
</reference>
<dbReference type="GO" id="GO:0003723">
    <property type="term" value="F:RNA binding"/>
    <property type="evidence" value="ECO:0007669"/>
    <property type="project" value="InterPro"/>
</dbReference>
<protein>
    <recommendedName>
        <fullName evidence="1">KHDC4/BBP-like KH-domain type I domain-containing protein</fullName>
    </recommendedName>
</protein>
<dbReference type="OrthoDB" id="410065at2759"/>
<evidence type="ECO:0000313" key="2">
    <source>
        <dbReference type="EMBL" id="CAE7309935.1"/>
    </source>
</evidence>
<dbReference type="EMBL" id="CAJNDS010002078">
    <property type="protein sequence ID" value="CAE7309935.1"/>
    <property type="molecule type" value="Genomic_DNA"/>
</dbReference>
<dbReference type="InterPro" id="IPR036612">
    <property type="entry name" value="KH_dom_type_1_sf"/>
</dbReference>
<dbReference type="Proteomes" id="UP000604046">
    <property type="component" value="Unassembled WGS sequence"/>
</dbReference>
<organism evidence="2 3">
    <name type="scientific">Symbiodinium natans</name>
    <dbReference type="NCBI Taxonomy" id="878477"/>
    <lineage>
        <taxon>Eukaryota</taxon>
        <taxon>Sar</taxon>
        <taxon>Alveolata</taxon>
        <taxon>Dinophyceae</taxon>
        <taxon>Suessiales</taxon>
        <taxon>Symbiodiniaceae</taxon>
        <taxon>Symbiodinium</taxon>
    </lineage>
</organism>
<proteinExistence type="predicted"/>
<name>A0A812NW27_9DINO</name>
<evidence type="ECO:0000259" key="1">
    <source>
        <dbReference type="Pfam" id="PF22675"/>
    </source>
</evidence>
<dbReference type="Pfam" id="PF22675">
    <property type="entry name" value="KH-I_KHDC4-BBP"/>
    <property type="match status" value="1"/>
</dbReference>
<gene>
    <name evidence="2" type="ORF">SNAT2548_LOCUS16283</name>
</gene>
<accession>A0A812NW27</accession>
<dbReference type="AlphaFoldDB" id="A0A812NW27"/>
<evidence type="ECO:0000313" key="3">
    <source>
        <dbReference type="Proteomes" id="UP000604046"/>
    </source>
</evidence>
<dbReference type="Gene3D" id="3.30.1370.10">
    <property type="entry name" value="K Homology domain, type 1"/>
    <property type="match status" value="1"/>
</dbReference>
<feature type="domain" description="KHDC4/BBP-like KH-domain type I" evidence="1">
    <location>
        <begin position="121"/>
        <end position="196"/>
    </location>
</feature>
<keyword evidence="3" id="KW-1185">Reference proteome</keyword>
<dbReference type="InterPro" id="IPR055256">
    <property type="entry name" value="KH_1_KHDC4/BBP-like"/>
</dbReference>
<comment type="caution">
    <text evidence="2">The sequence shown here is derived from an EMBL/GenBank/DDBJ whole genome shotgun (WGS) entry which is preliminary data.</text>
</comment>
<sequence>MAMGMTLPSYASYVFVQKEGDSSELDATLPLWVFPKSLSKLAFPPGLDHPLPQTFQARACSAGLVRLGCHVQGRRQNSESPGRMLETLETVDRKIGSPRELEKPTYDFNIMFPGYDQQQHLEFELVPRLIGRGACNMAAIKKTGAGVCICGRGSGYLEKAAPNGKRRERDAPLHVAVSCSTNEIRQAAMKEVLSLMKYLSRHFERFCRMKHLNCPTELYAVEPEVRAVRFRGRALRRLGRDNPKVPKGMVAQLALFGGKSKTGQNQRQCRNHARSE</sequence>